<dbReference type="GeneID" id="20351986"/>
<evidence type="ECO:0000313" key="2">
    <source>
        <dbReference type="EMBL" id="EJT70505.1"/>
    </source>
</evidence>
<dbReference type="EMBL" id="GL385401">
    <property type="protein sequence ID" value="EJT70505.1"/>
    <property type="molecule type" value="Genomic_DNA"/>
</dbReference>
<evidence type="ECO:0000313" key="4">
    <source>
        <dbReference type="Proteomes" id="UP000006039"/>
    </source>
</evidence>
<dbReference type="AlphaFoldDB" id="J3PDF7"/>
<protein>
    <submittedName>
        <fullName evidence="2 3">Uncharacterized protein</fullName>
    </submittedName>
</protein>
<sequence length="117" mass="12862">MPPRPPKKAQISAPIQPEKPLWLSSNPQRIANRPAAPHKQASFAGPQERYGFYYISNLAPDEAILFIDYDSQLQQAAAAAAAAEAAKIRTVTTGRFQALRTARSRTIMPLKRRYGGG</sequence>
<gene>
    <name evidence="3" type="primary">20351986</name>
    <name evidence="2" type="ORF">GGTG_11528</name>
</gene>
<dbReference type="VEuPathDB" id="FungiDB:GGTG_11528"/>
<dbReference type="EnsemblFungi" id="EJT70505">
    <property type="protein sequence ID" value="EJT70505"/>
    <property type="gene ID" value="GGTG_11528"/>
</dbReference>
<keyword evidence="4" id="KW-1185">Reference proteome</keyword>
<name>J3PDF7_GAET3</name>
<evidence type="ECO:0000313" key="3">
    <source>
        <dbReference type="EnsemblFungi" id="EJT70505"/>
    </source>
</evidence>
<accession>J3PDF7</accession>
<reference evidence="3" key="5">
    <citation type="submission" date="2018-04" db="UniProtKB">
        <authorList>
            <consortium name="EnsemblFungi"/>
        </authorList>
    </citation>
    <scope>IDENTIFICATION</scope>
    <source>
        <strain evidence="3">R3-111a-1</strain>
    </source>
</reference>
<reference evidence="2" key="2">
    <citation type="submission" date="2010-07" db="EMBL/GenBank/DDBJ databases">
        <authorList>
            <consortium name="The Broad Institute Genome Sequencing Platform"/>
            <consortium name="Broad Institute Genome Sequencing Center for Infectious Disease"/>
            <person name="Ma L.-J."/>
            <person name="Dead R."/>
            <person name="Young S."/>
            <person name="Zeng Q."/>
            <person name="Koehrsen M."/>
            <person name="Alvarado L."/>
            <person name="Berlin A."/>
            <person name="Chapman S.B."/>
            <person name="Chen Z."/>
            <person name="Freedman E."/>
            <person name="Gellesch M."/>
            <person name="Goldberg J."/>
            <person name="Griggs A."/>
            <person name="Gujja S."/>
            <person name="Heilman E.R."/>
            <person name="Heiman D."/>
            <person name="Hepburn T."/>
            <person name="Howarth C."/>
            <person name="Jen D."/>
            <person name="Larson L."/>
            <person name="Mehta T."/>
            <person name="Neiman D."/>
            <person name="Pearson M."/>
            <person name="Roberts A."/>
            <person name="Saif S."/>
            <person name="Shea T."/>
            <person name="Shenoy N."/>
            <person name="Sisk P."/>
            <person name="Stolte C."/>
            <person name="Sykes S."/>
            <person name="Walk T."/>
            <person name="White J."/>
            <person name="Yandava C."/>
            <person name="Haas B."/>
            <person name="Nusbaum C."/>
            <person name="Birren B."/>
        </authorList>
    </citation>
    <scope>NUCLEOTIDE SEQUENCE</scope>
    <source>
        <strain evidence="2">R3-111a-1</strain>
    </source>
</reference>
<proteinExistence type="predicted"/>
<dbReference type="RefSeq" id="XP_009227683.1">
    <property type="nucleotide sequence ID" value="XM_009229419.1"/>
</dbReference>
<reference evidence="3" key="4">
    <citation type="journal article" date="2015" name="G3 (Bethesda)">
        <title>Genome sequences of three phytopathogenic species of the Magnaporthaceae family of fungi.</title>
        <authorList>
            <person name="Okagaki L.H."/>
            <person name="Nunes C.C."/>
            <person name="Sailsbery J."/>
            <person name="Clay B."/>
            <person name="Brown D."/>
            <person name="John T."/>
            <person name="Oh Y."/>
            <person name="Young N."/>
            <person name="Fitzgerald M."/>
            <person name="Haas B.J."/>
            <person name="Zeng Q."/>
            <person name="Young S."/>
            <person name="Adiconis X."/>
            <person name="Fan L."/>
            <person name="Levin J.Z."/>
            <person name="Mitchell T.K."/>
            <person name="Okubara P.A."/>
            <person name="Farman M.L."/>
            <person name="Kohn L.M."/>
            <person name="Birren B."/>
            <person name="Ma L.-J."/>
            <person name="Dean R.A."/>
        </authorList>
    </citation>
    <scope>NUCLEOTIDE SEQUENCE</scope>
    <source>
        <strain evidence="3">R3-111a-1</strain>
    </source>
</reference>
<dbReference type="HOGENOM" id="CLU_2084991_0_0_1"/>
<feature type="region of interest" description="Disordered" evidence="1">
    <location>
        <begin position="1"/>
        <end position="22"/>
    </location>
</feature>
<organism evidence="2">
    <name type="scientific">Gaeumannomyces tritici (strain R3-111a-1)</name>
    <name type="common">Wheat and barley take-all root rot fungus</name>
    <name type="synonym">Gaeumannomyces graminis var. tritici</name>
    <dbReference type="NCBI Taxonomy" id="644352"/>
    <lineage>
        <taxon>Eukaryota</taxon>
        <taxon>Fungi</taxon>
        <taxon>Dikarya</taxon>
        <taxon>Ascomycota</taxon>
        <taxon>Pezizomycotina</taxon>
        <taxon>Sordariomycetes</taxon>
        <taxon>Sordariomycetidae</taxon>
        <taxon>Magnaporthales</taxon>
        <taxon>Magnaporthaceae</taxon>
        <taxon>Gaeumannomyces</taxon>
    </lineage>
</organism>
<reference evidence="4" key="1">
    <citation type="submission" date="2010-07" db="EMBL/GenBank/DDBJ databases">
        <title>The genome sequence of Gaeumannomyces graminis var. tritici strain R3-111a-1.</title>
        <authorList>
            <consortium name="The Broad Institute Genome Sequencing Platform"/>
            <person name="Ma L.-J."/>
            <person name="Dead R."/>
            <person name="Young S."/>
            <person name="Zeng Q."/>
            <person name="Koehrsen M."/>
            <person name="Alvarado L."/>
            <person name="Berlin A."/>
            <person name="Chapman S.B."/>
            <person name="Chen Z."/>
            <person name="Freedman E."/>
            <person name="Gellesch M."/>
            <person name="Goldberg J."/>
            <person name="Griggs A."/>
            <person name="Gujja S."/>
            <person name="Heilman E.R."/>
            <person name="Heiman D."/>
            <person name="Hepburn T."/>
            <person name="Howarth C."/>
            <person name="Jen D."/>
            <person name="Larson L."/>
            <person name="Mehta T."/>
            <person name="Neiman D."/>
            <person name="Pearson M."/>
            <person name="Roberts A."/>
            <person name="Saif S."/>
            <person name="Shea T."/>
            <person name="Shenoy N."/>
            <person name="Sisk P."/>
            <person name="Stolte C."/>
            <person name="Sykes S."/>
            <person name="Walk T."/>
            <person name="White J."/>
            <person name="Yandava C."/>
            <person name="Haas B."/>
            <person name="Nusbaum C."/>
            <person name="Birren B."/>
        </authorList>
    </citation>
    <scope>NUCLEOTIDE SEQUENCE [LARGE SCALE GENOMIC DNA]</scope>
    <source>
        <strain evidence="4">R3-111a-1</strain>
    </source>
</reference>
<reference evidence="2" key="3">
    <citation type="submission" date="2010-09" db="EMBL/GenBank/DDBJ databases">
        <title>Annotation of Gaeumannomyces graminis var. tritici R3-111a-1.</title>
        <authorList>
            <consortium name="The Broad Institute Genome Sequencing Platform"/>
            <person name="Ma L.-J."/>
            <person name="Dead R."/>
            <person name="Young S.K."/>
            <person name="Zeng Q."/>
            <person name="Gargeya S."/>
            <person name="Fitzgerald M."/>
            <person name="Haas B."/>
            <person name="Abouelleil A."/>
            <person name="Alvarado L."/>
            <person name="Arachchi H.M."/>
            <person name="Berlin A."/>
            <person name="Brown A."/>
            <person name="Chapman S.B."/>
            <person name="Chen Z."/>
            <person name="Dunbar C."/>
            <person name="Freedman E."/>
            <person name="Gearin G."/>
            <person name="Gellesch M."/>
            <person name="Goldberg J."/>
            <person name="Griggs A."/>
            <person name="Gujja S."/>
            <person name="Heiman D."/>
            <person name="Howarth C."/>
            <person name="Larson L."/>
            <person name="Lui A."/>
            <person name="MacDonald P.J.P."/>
            <person name="Mehta T."/>
            <person name="Montmayeur A."/>
            <person name="Murphy C."/>
            <person name="Neiman D."/>
            <person name="Pearson M."/>
            <person name="Priest M."/>
            <person name="Roberts A."/>
            <person name="Saif S."/>
            <person name="Shea T."/>
            <person name="Shenoy N."/>
            <person name="Sisk P."/>
            <person name="Stolte C."/>
            <person name="Sykes S."/>
            <person name="Yandava C."/>
            <person name="Wortman J."/>
            <person name="Nusbaum C."/>
            <person name="Birren B."/>
        </authorList>
    </citation>
    <scope>NUCLEOTIDE SEQUENCE</scope>
    <source>
        <strain evidence="2">R3-111a-1</strain>
    </source>
</reference>
<dbReference type="Proteomes" id="UP000006039">
    <property type="component" value="Unassembled WGS sequence"/>
</dbReference>
<evidence type="ECO:0000256" key="1">
    <source>
        <dbReference type="SAM" id="MobiDB-lite"/>
    </source>
</evidence>